<comment type="caution">
    <text evidence="2">The sequence shown here is derived from an EMBL/GenBank/DDBJ whole genome shotgun (WGS) entry which is preliminary data.</text>
</comment>
<dbReference type="EMBL" id="JAINWA010000003">
    <property type="protein sequence ID" value="MCD1655941.1"/>
    <property type="molecule type" value="Genomic_DNA"/>
</dbReference>
<dbReference type="PANTHER" id="PTHR13754:SF13">
    <property type="entry name" value="METALLO-BETA-LACTAMASE SUPERFAMILY PROTEIN (AFU_ORTHOLOGUE AFUA_3G07630)"/>
    <property type="match status" value="1"/>
</dbReference>
<dbReference type="InterPro" id="IPR041712">
    <property type="entry name" value="DHPS-like_MBL-fold"/>
</dbReference>
<dbReference type="InterPro" id="IPR001279">
    <property type="entry name" value="Metallo-B-lactamas"/>
</dbReference>
<accession>A0AAE3ELA6</accession>
<keyword evidence="3" id="KW-1185">Reference proteome</keyword>
<reference evidence="2" key="1">
    <citation type="submission" date="2021-08" db="EMBL/GenBank/DDBJ databases">
        <title>Comparative analyses of Brucepasteria parasyntrophica and Teretinema zuelzerae.</title>
        <authorList>
            <person name="Song Y."/>
            <person name="Brune A."/>
        </authorList>
    </citation>
    <scope>NUCLEOTIDE SEQUENCE</scope>
    <source>
        <strain evidence="2">DSM 1903</strain>
    </source>
</reference>
<protein>
    <submittedName>
        <fullName evidence="2">MBL fold metallo-hydrolase</fullName>
    </submittedName>
</protein>
<gene>
    <name evidence="2" type="ORF">K7J14_14675</name>
</gene>
<dbReference type="Gene3D" id="3.60.15.10">
    <property type="entry name" value="Ribonuclease Z/Hydroxyacylglutathione hydrolase-like"/>
    <property type="match status" value="1"/>
</dbReference>
<proteinExistence type="predicted"/>
<dbReference type="Pfam" id="PF00753">
    <property type="entry name" value="Lactamase_B"/>
    <property type="match status" value="1"/>
</dbReference>
<dbReference type="GO" id="GO:0016740">
    <property type="term" value="F:transferase activity"/>
    <property type="evidence" value="ECO:0007669"/>
    <property type="project" value="TreeGrafter"/>
</dbReference>
<dbReference type="SUPFAM" id="SSF56281">
    <property type="entry name" value="Metallo-hydrolase/oxidoreductase"/>
    <property type="match status" value="1"/>
</dbReference>
<dbReference type="InterPro" id="IPR052926">
    <property type="entry name" value="Metallo-beta-lactamase_dom"/>
</dbReference>
<evidence type="ECO:0000313" key="3">
    <source>
        <dbReference type="Proteomes" id="UP001198163"/>
    </source>
</evidence>
<feature type="domain" description="Metallo-beta-lactamase" evidence="1">
    <location>
        <begin position="19"/>
        <end position="101"/>
    </location>
</feature>
<dbReference type="CDD" id="cd07713">
    <property type="entry name" value="DHPS-like_MBL-fold"/>
    <property type="match status" value="1"/>
</dbReference>
<name>A0AAE3ELA6_9SPIR</name>
<dbReference type="Proteomes" id="UP001198163">
    <property type="component" value="Unassembled WGS sequence"/>
</dbReference>
<evidence type="ECO:0000259" key="1">
    <source>
        <dbReference type="Pfam" id="PF00753"/>
    </source>
</evidence>
<dbReference type="RefSeq" id="WP_230758071.1">
    <property type="nucleotide sequence ID" value="NZ_JAINWA010000003.1"/>
</dbReference>
<sequence length="274" mass="31443">MEIQVIVENTSDNNKVKGRHGLSLLITTNNTSLLYDFGPLNSLQQNAKYLGVQLHNVDIAVLSHNHIDHGGDINNFCLINKKALIHVNTDLSEKLYTKIMSFLYFPVGIKLNSKYRNRIVVHNNSEKILDYIHLVKLSKYKNKSNLNKDLYIKKNGKYRNDDFQHESAIVIEEDQELFVLCACSHHGVSKILEDVKHNFPNRKIKAFIGGFHMCNPVNKKNEKEEIIREEIEAIKKYDTNLYTGHCTGSFAFGLFTEELGNKVHKLSTGMRIEI</sequence>
<dbReference type="AlphaFoldDB" id="A0AAE3ELA6"/>
<organism evidence="2 3">
    <name type="scientific">Teretinema zuelzerae</name>
    <dbReference type="NCBI Taxonomy" id="156"/>
    <lineage>
        <taxon>Bacteria</taxon>
        <taxon>Pseudomonadati</taxon>
        <taxon>Spirochaetota</taxon>
        <taxon>Spirochaetia</taxon>
        <taxon>Spirochaetales</taxon>
        <taxon>Treponemataceae</taxon>
        <taxon>Teretinema</taxon>
    </lineage>
</organism>
<dbReference type="PANTHER" id="PTHR13754">
    <property type="entry name" value="METALLO-BETA-LACTAMASE SUPERFAMILY PROTEIN"/>
    <property type="match status" value="1"/>
</dbReference>
<evidence type="ECO:0000313" key="2">
    <source>
        <dbReference type="EMBL" id="MCD1655941.1"/>
    </source>
</evidence>
<dbReference type="InterPro" id="IPR036866">
    <property type="entry name" value="RibonucZ/Hydroxyglut_hydro"/>
</dbReference>